<protein>
    <submittedName>
        <fullName evidence="1">Glycosyltransferase</fullName>
        <ecNumber evidence="1">2.4.-.-</ecNumber>
    </submittedName>
</protein>
<gene>
    <name evidence="1" type="ORF">OG835_00065</name>
</gene>
<accession>A0ACD4ZEK8</accession>
<keyword evidence="2" id="KW-1185">Reference proteome</keyword>
<dbReference type="EC" id="2.4.-.-" evidence="1"/>
<dbReference type="Proteomes" id="UP001348369">
    <property type="component" value="Chromosome"/>
</dbReference>
<dbReference type="EMBL" id="CP109109">
    <property type="protein sequence ID" value="WSB95596.1"/>
    <property type="molecule type" value="Genomic_DNA"/>
</dbReference>
<evidence type="ECO:0000313" key="1">
    <source>
        <dbReference type="EMBL" id="WSB95596.1"/>
    </source>
</evidence>
<reference evidence="1" key="1">
    <citation type="submission" date="2022-10" db="EMBL/GenBank/DDBJ databases">
        <title>The complete genomes of actinobacterial strains from the NBC collection.</title>
        <authorList>
            <person name="Joergensen T.S."/>
            <person name="Alvarez Arevalo M."/>
            <person name="Sterndorff E.B."/>
            <person name="Faurdal D."/>
            <person name="Vuksanovic O."/>
            <person name="Mourched A.-S."/>
            <person name="Charusanti P."/>
            <person name="Shaw S."/>
            <person name="Blin K."/>
            <person name="Weber T."/>
        </authorList>
    </citation>
    <scope>NUCLEOTIDE SEQUENCE</scope>
    <source>
        <strain evidence="1">NBC 01771</strain>
    </source>
</reference>
<evidence type="ECO:0000313" key="2">
    <source>
        <dbReference type="Proteomes" id="UP001348369"/>
    </source>
</evidence>
<organism evidence="1 2">
    <name type="scientific">Streptomyces scopuliridis</name>
    <dbReference type="NCBI Taxonomy" id="452529"/>
    <lineage>
        <taxon>Bacteria</taxon>
        <taxon>Bacillati</taxon>
        <taxon>Actinomycetota</taxon>
        <taxon>Actinomycetes</taxon>
        <taxon>Kitasatosporales</taxon>
        <taxon>Streptomycetaceae</taxon>
        <taxon>Streptomyces</taxon>
    </lineage>
</organism>
<name>A0ACD4ZEK8_9ACTN</name>
<keyword evidence="1" id="KW-0808">Transferase</keyword>
<proteinExistence type="predicted"/>
<sequence>MRVLHILGPHHEVPTIGYGGTERVVEALVTHQIAAGLDVGTFTVGSSRVPGRRHWHFPQTPQRLDEQGHSHWDFTDDVVHVAKAMAAARDYDVVHNHTEFALPLLGPHPVPALTTLHSYSGSGGSLDRLVEAFPDTPGVAISASQRALLPPANQVMATVHNPLPLEMCDVPARIGPGAPTVVFLGYVSRYKGPDIAVRAAAAAGRPVIVAGPLSPSNRPFFDHDIAPLLDGDRSRWIGEVGGQDKTDLLRNAAVLLCPVRWNEPFGLTAVEAMAVGTPVVALRRGGLAETVEDDITGVLVDDPDDLPAAIDRAAALDREQCARRARQRFAPEHAAAAYQRLYTDLVERD</sequence>
<keyword evidence="1" id="KW-0328">Glycosyltransferase</keyword>